<feature type="transmembrane region" description="Helical" evidence="5">
    <location>
        <begin position="71"/>
        <end position="89"/>
    </location>
</feature>
<evidence type="ECO:0000313" key="6">
    <source>
        <dbReference type="EMBL" id="GAK53197.1"/>
    </source>
</evidence>
<dbReference type="PANTHER" id="PTHR43359">
    <property type="entry name" value="FORMATE HYDROGENLYASE SUBUNIT 4"/>
    <property type="match status" value="1"/>
</dbReference>
<dbReference type="EMBL" id="DF820459">
    <property type="protein sequence ID" value="GAK53197.1"/>
    <property type="molecule type" value="Genomic_DNA"/>
</dbReference>
<keyword evidence="7" id="KW-1185">Reference proteome</keyword>
<keyword evidence="6" id="KW-0456">Lyase</keyword>
<protein>
    <submittedName>
        <fullName evidence="6">Formate hydrogenlyase subunit 4</fullName>
    </submittedName>
</protein>
<dbReference type="GO" id="GO:0005886">
    <property type="term" value="C:plasma membrane"/>
    <property type="evidence" value="ECO:0007669"/>
    <property type="project" value="TreeGrafter"/>
</dbReference>
<gene>
    <name evidence="6" type="ORF">U14_04458</name>
</gene>
<dbReference type="STRING" id="1499966.U14_04458"/>
<feature type="transmembrane region" description="Helical" evidence="5">
    <location>
        <begin position="290"/>
        <end position="310"/>
    </location>
</feature>
<evidence type="ECO:0000313" key="7">
    <source>
        <dbReference type="Proteomes" id="UP000030700"/>
    </source>
</evidence>
<dbReference type="InterPro" id="IPR001694">
    <property type="entry name" value="NADH_UbQ_OxRdtase_su1/FPO"/>
</dbReference>
<keyword evidence="2 5" id="KW-0812">Transmembrane</keyword>
<keyword evidence="4 5" id="KW-0472">Membrane</keyword>
<dbReference type="HOGENOM" id="CLU_015134_2_0_0"/>
<reference evidence="6" key="1">
    <citation type="journal article" date="2015" name="PeerJ">
        <title>First genomic representation of candidate bacterial phylum KSB3 points to enhanced environmental sensing as a trigger of wastewater bulking.</title>
        <authorList>
            <person name="Sekiguchi Y."/>
            <person name="Ohashi A."/>
            <person name="Parks D.H."/>
            <person name="Yamauchi T."/>
            <person name="Tyson G.W."/>
            <person name="Hugenholtz P."/>
        </authorList>
    </citation>
    <scope>NUCLEOTIDE SEQUENCE [LARGE SCALE GENOMIC DNA]</scope>
</reference>
<evidence type="ECO:0000256" key="2">
    <source>
        <dbReference type="ARBA" id="ARBA00022692"/>
    </source>
</evidence>
<dbReference type="GO" id="GO:0016829">
    <property type="term" value="F:lyase activity"/>
    <property type="evidence" value="ECO:0007669"/>
    <property type="project" value="UniProtKB-KW"/>
</dbReference>
<feature type="transmembrane region" description="Helical" evidence="5">
    <location>
        <begin position="173"/>
        <end position="191"/>
    </location>
</feature>
<evidence type="ECO:0000256" key="1">
    <source>
        <dbReference type="ARBA" id="ARBA00004141"/>
    </source>
</evidence>
<evidence type="ECO:0000256" key="5">
    <source>
        <dbReference type="SAM" id="Phobius"/>
    </source>
</evidence>
<evidence type="ECO:0000256" key="4">
    <source>
        <dbReference type="ARBA" id="ARBA00023136"/>
    </source>
</evidence>
<feature type="transmembrane region" description="Helical" evidence="5">
    <location>
        <begin position="261"/>
        <end position="278"/>
    </location>
</feature>
<accession>A0A0S6W0K7</accession>
<name>A0A0S6W0K7_9BACT</name>
<organism evidence="6">
    <name type="scientific">Candidatus Moduliflexus flocculans</name>
    <dbReference type="NCBI Taxonomy" id="1499966"/>
    <lineage>
        <taxon>Bacteria</taxon>
        <taxon>Candidatus Moduliflexota</taxon>
        <taxon>Candidatus Moduliflexia</taxon>
        <taxon>Candidatus Moduliflexales</taxon>
        <taxon>Candidatus Moduliflexaceae</taxon>
    </lineage>
</organism>
<dbReference type="InterPro" id="IPR052561">
    <property type="entry name" value="ComplexI_Subunit1"/>
</dbReference>
<dbReference type="Proteomes" id="UP000030700">
    <property type="component" value="Unassembled WGS sequence"/>
</dbReference>
<keyword evidence="3 5" id="KW-1133">Transmembrane helix</keyword>
<comment type="subcellular location">
    <subcellularLocation>
        <location evidence="1">Membrane</location>
        <topology evidence="1">Multi-pass membrane protein</topology>
    </subcellularLocation>
</comment>
<feature type="transmembrane region" description="Helical" evidence="5">
    <location>
        <begin position="236"/>
        <end position="255"/>
    </location>
</feature>
<sequence>MMTSFLFIIVNTAFVLAVSPLFISLIKKVKAFCQRRQGPPLLQTYYNLAKLLKKETVYSSNSSFIMRITPYLNMSVVLTASLAVPFLFIPRSMAGVGNELLFLYLLAFAKFFMALGGLDAGSTFGGMGSSREMALSAIFEPTVIIVFAALAYVLKTLDLHQMFAQSGSNLLMLEHPSLFLSGLSLFIILIVETARIPMDNPETHLELTMVHEAMILEQSGKNLALMEWSHAVKQTLLMAVLLNVLLPSGLGFSLLSIPAAALIFLFKGVALSVVVGVFESMMAKYRLFRLPGLFMVALFFSFLTIIVEVFL</sequence>
<dbReference type="AlphaFoldDB" id="A0A0S6W0K7"/>
<evidence type="ECO:0000256" key="3">
    <source>
        <dbReference type="ARBA" id="ARBA00022989"/>
    </source>
</evidence>
<dbReference type="Pfam" id="PF00146">
    <property type="entry name" value="NADHdh"/>
    <property type="match status" value="1"/>
</dbReference>
<dbReference type="PANTHER" id="PTHR43359:SF1">
    <property type="entry name" value="FORMATE HYDROGENLYASE SUBUNIT 4-RELATED"/>
    <property type="match status" value="1"/>
</dbReference>
<proteinExistence type="predicted"/>
<feature type="transmembrane region" description="Helical" evidence="5">
    <location>
        <begin position="6"/>
        <end position="26"/>
    </location>
</feature>
<feature type="transmembrane region" description="Helical" evidence="5">
    <location>
        <begin position="133"/>
        <end position="153"/>
    </location>
</feature>
<feature type="transmembrane region" description="Helical" evidence="5">
    <location>
        <begin position="101"/>
        <end position="121"/>
    </location>
</feature>